<dbReference type="InterPro" id="IPR003660">
    <property type="entry name" value="HAMP_dom"/>
</dbReference>
<feature type="domain" description="HAMP" evidence="16">
    <location>
        <begin position="304"/>
        <end position="356"/>
    </location>
</feature>
<evidence type="ECO:0000256" key="13">
    <source>
        <dbReference type="ARBA" id="ARBA00023136"/>
    </source>
</evidence>
<evidence type="ECO:0000259" key="16">
    <source>
        <dbReference type="PROSITE" id="PS50885"/>
    </source>
</evidence>
<comment type="catalytic activity">
    <reaction evidence="1">
        <text>ATP + protein L-histidine = ADP + protein N-phospho-L-histidine.</text>
        <dbReference type="EC" id="2.7.13.3"/>
    </reaction>
</comment>
<evidence type="ECO:0000256" key="14">
    <source>
        <dbReference type="SAM" id="Phobius"/>
    </source>
</evidence>
<dbReference type="PRINTS" id="PR00344">
    <property type="entry name" value="BCTRLSENSOR"/>
</dbReference>
<dbReference type="InterPro" id="IPR004358">
    <property type="entry name" value="Sig_transdc_His_kin-like_C"/>
</dbReference>
<evidence type="ECO:0000256" key="2">
    <source>
        <dbReference type="ARBA" id="ARBA00004651"/>
    </source>
</evidence>
<proteinExistence type="predicted"/>
<dbReference type="GO" id="GO:0005524">
    <property type="term" value="F:ATP binding"/>
    <property type="evidence" value="ECO:0007669"/>
    <property type="project" value="UniProtKB-KW"/>
</dbReference>
<keyword evidence="11 14" id="KW-1133">Transmembrane helix</keyword>
<dbReference type="PATRIC" id="fig|999408.3.peg.4709"/>
<dbReference type="PROSITE" id="PS50109">
    <property type="entry name" value="HIS_KIN"/>
    <property type="match status" value="1"/>
</dbReference>
<dbReference type="PROSITE" id="PS50885">
    <property type="entry name" value="HAMP"/>
    <property type="match status" value="1"/>
</dbReference>
<keyword evidence="13 14" id="KW-0472">Membrane</keyword>
<dbReference type="Proteomes" id="UP000013085">
    <property type="component" value="Unassembled WGS sequence"/>
</dbReference>
<dbReference type="SUPFAM" id="SSF55874">
    <property type="entry name" value="ATPase domain of HSP90 chaperone/DNA topoisomerase II/histidine kinase"/>
    <property type="match status" value="1"/>
</dbReference>
<keyword evidence="5" id="KW-0597">Phosphoprotein</keyword>
<keyword evidence="8" id="KW-0547">Nucleotide-binding</keyword>
<comment type="caution">
    <text evidence="17">The sequence shown here is derived from an EMBL/GenBank/DDBJ whole genome shotgun (WGS) entry which is preliminary data.</text>
</comment>
<dbReference type="InterPro" id="IPR010559">
    <property type="entry name" value="Sig_transdc_His_kin_internal"/>
</dbReference>
<dbReference type="PANTHER" id="PTHR34220:SF11">
    <property type="entry name" value="SENSOR PROTEIN KINASE HPTS"/>
    <property type="match status" value="1"/>
</dbReference>
<evidence type="ECO:0000256" key="4">
    <source>
        <dbReference type="ARBA" id="ARBA00022475"/>
    </source>
</evidence>
<evidence type="ECO:0000256" key="11">
    <source>
        <dbReference type="ARBA" id="ARBA00022989"/>
    </source>
</evidence>
<evidence type="ECO:0000256" key="3">
    <source>
        <dbReference type="ARBA" id="ARBA00012438"/>
    </source>
</evidence>
<dbReference type="PANTHER" id="PTHR34220">
    <property type="entry name" value="SENSOR HISTIDINE KINASE YPDA"/>
    <property type="match status" value="1"/>
</dbReference>
<comment type="subcellular location">
    <subcellularLocation>
        <location evidence="2">Cell membrane</location>
        <topology evidence="2">Multi-pass membrane protein</topology>
    </subcellularLocation>
</comment>
<dbReference type="GO" id="GO:0000155">
    <property type="term" value="F:phosphorelay sensor kinase activity"/>
    <property type="evidence" value="ECO:0007669"/>
    <property type="project" value="InterPro"/>
</dbReference>
<protein>
    <recommendedName>
        <fullName evidence="3">histidine kinase</fullName>
        <ecNumber evidence="3">2.7.13.3</ecNumber>
    </recommendedName>
</protein>
<dbReference type="SMART" id="SM00387">
    <property type="entry name" value="HATPase_c"/>
    <property type="match status" value="1"/>
</dbReference>
<evidence type="ECO:0000313" key="18">
    <source>
        <dbReference type="Proteomes" id="UP000013085"/>
    </source>
</evidence>
<keyword evidence="9 17" id="KW-0418">Kinase</keyword>
<evidence type="ECO:0000313" key="17">
    <source>
        <dbReference type="EMBL" id="ENZ09563.1"/>
    </source>
</evidence>
<dbReference type="GO" id="GO:0005886">
    <property type="term" value="C:plasma membrane"/>
    <property type="evidence" value="ECO:0007669"/>
    <property type="project" value="UniProtKB-SubCell"/>
</dbReference>
<dbReference type="Gene3D" id="6.10.340.10">
    <property type="match status" value="1"/>
</dbReference>
<dbReference type="GeneID" id="57963967"/>
<evidence type="ECO:0000256" key="12">
    <source>
        <dbReference type="ARBA" id="ARBA00023012"/>
    </source>
</evidence>
<keyword evidence="4" id="KW-1003">Cell membrane</keyword>
<dbReference type="InterPro" id="IPR003594">
    <property type="entry name" value="HATPase_dom"/>
</dbReference>
<keyword evidence="10" id="KW-0067">ATP-binding</keyword>
<dbReference type="EMBL" id="AGYR01000050">
    <property type="protein sequence ID" value="ENZ09563.1"/>
    <property type="molecule type" value="Genomic_DNA"/>
</dbReference>
<sequence>MAGNQYRDYIKRSFFKYAISIISLLFVLMGLFLFINVQWISVGSNRKNNALLASILDSQVTSYKEGLEHFSTDYRFWDALKQENTDAATQVNRLLYGFTTSQPIRSTFALTDTEGRIVSSSLFEGNRAIFLNSAVYKSLVEKMQEAPALTHTMPSRLNFAHGQAGDLLLAHSLADADGICGYLFFDLMDEQIYEAVREYPLDDVVITDRYDNLIFAVGRQNADPMEKYPAGKYRMDWQKGNIVKVNNKHYHIHKEALPESSLILYTLVSMEFQRSLVTYGILFLGLAGILMVIMIPPLTLRITKKNLQAIDELQSSVEEMGRGNMDYRLKSQVFDEFRMLNDAFRNMVIQREELMLHNNELAERKRIMEIKQLEEQFNPHFIFNVLETLRYEIAIDSQKASEMVMAFANLMRYSIYYGSTIVPLQTDVEYINDYLLLQKMRYNRRLNYHIDIPEELMDLRIPKLLLQPVVENSLVHGMKDKHSVSVTITARMEDSTLVLCVEDNGSGISREKLTKLREALEQEDIYREHIGLYNSHRVVRLLYGPSYGLTIESSPGNGTRVSVTLPADMEEDTYV</sequence>
<dbReference type="HOGENOM" id="CLU_020473_6_2_9"/>
<dbReference type="InterPro" id="IPR050640">
    <property type="entry name" value="Bact_2-comp_sensor_kinase"/>
</dbReference>
<evidence type="ECO:0000256" key="6">
    <source>
        <dbReference type="ARBA" id="ARBA00022679"/>
    </source>
</evidence>
<evidence type="ECO:0000256" key="1">
    <source>
        <dbReference type="ARBA" id="ARBA00000085"/>
    </source>
</evidence>
<accession>A0A0E2H5Y7</accession>
<keyword evidence="7 14" id="KW-0812">Transmembrane</keyword>
<name>A0A0E2H5Y7_9FIRM</name>
<dbReference type="Gene3D" id="3.30.565.10">
    <property type="entry name" value="Histidine kinase-like ATPase, C-terminal domain"/>
    <property type="match status" value="1"/>
</dbReference>
<dbReference type="CDD" id="cd06225">
    <property type="entry name" value="HAMP"/>
    <property type="match status" value="1"/>
</dbReference>
<keyword evidence="12" id="KW-0902">Two-component regulatory system</keyword>
<evidence type="ECO:0000256" key="8">
    <source>
        <dbReference type="ARBA" id="ARBA00022741"/>
    </source>
</evidence>
<dbReference type="AlphaFoldDB" id="A0A0E2H5Y7"/>
<dbReference type="RefSeq" id="WP_002594143.1">
    <property type="nucleotide sequence ID" value="NZ_KB850984.1"/>
</dbReference>
<reference evidence="17 18" key="1">
    <citation type="submission" date="2013-01" db="EMBL/GenBank/DDBJ databases">
        <title>The Genome Sequence of Clostridium clostridioforme 90A8.</title>
        <authorList>
            <consortium name="The Broad Institute Genome Sequencing Platform"/>
            <person name="Earl A."/>
            <person name="Ward D."/>
            <person name="Feldgarden M."/>
            <person name="Gevers D."/>
            <person name="Courvalin P."/>
            <person name="Lambert T."/>
            <person name="Walker B."/>
            <person name="Young S.K."/>
            <person name="Zeng Q."/>
            <person name="Gargeya S."/>
            <person name="Fitzgerald M."/>
            <person name="Haas B."/>
            <person name="Abouelleil A."/>
            <person name="Alvarado L."/>
            <person name="Arachchi H.M."/>
            <person name="Berlin A.M."/>
            <person name="Chapman S.B."/>
            <person name="Dewar J."/>
            <person name="Goldberg J."/>
            <person name="Griggs A."/>
            <person name="Gujja S."/>
            <person name="Hansen M."/>
            <person name="Howarth C."/>
            <person name="Imamovic A."/>
            <person name="Larimer J."/>
            <person name="McCowan C."/>
            <person name="Murphy C."/>
            <person name="Neiman D."/>
            <person name="Pearson M."/>
            <person name="Priest M."/>
            <person name="Roberts A."/>
            <person name="Saif S."/>
            <person name="Shea T."/>
            <person name="Sisk P."/>
            <person name="Sykes S."/>
            <person name="Wortman J."/>
            <person name="Nusbaum C."/>
            <person name="Birren B."/>
        </authorList>
    </citation>
    <scope>NUCLEOTIDE SEQUENCE [LARGE SCALE GENOMIC DNA]</scope>
    <source>
        <strain evidence="17 18">90A8</strain>
    </source>
</reference>
<evidence type="ECO:0000256" key="10">
    <source>
        <dbReference type="ARBA" id="ARBA00022840"/>
    </source>
</evidence>
<dbReference type="Pfam" id="PF06580">
    <property type="entry name" value="His_kinase"/>
    <property type="match status" value="1"/>
</dbReference>
<evidence type="ECO:0000259" key="15">
    <source>
        <dbReference type="PROSITE" id="PS50109"/>
    </source>
</evidence>
<keyword evidence="6" id="KW-0808">Transferase</keyword>
<evidence type="ECO:0000256" key="9">
    <source>
        <dbReference type="ARBA" id="ARBA00022777"/>
    </source>
</evidence>
<feature type="transmembrane region" description="Helical" evidence="14">
    <location>
        <begin position="14"/>
        <end position="37"/>
    </location>
</feature>
<dbReference type="InterPro" id="IPR036890">
    <property type="entry name" value="HATPase_C_sf"/>
</dbReference>
<dbReference type="InterPro" id="IPR005467">
    <property type="entry name" value="His_kinase_dom"/>
</dbReference>
<feature type="transmembrane region" description="Helical" evidence="14">
    <location>
        <begin position="276"/>
        <end position="298"/>
    </location>
</feature>
<organism evidence="17 18">
    <name type="scientific">[Clostridium] clostridioforme 90A8</name>
    <dbReference type="NCBI Taxonomy" id="999408"/>
    <lineage>
        <taxon>Bacteria</taxon>
        <taxon>Bacillati</taxon>
        <taxon>Bacillota</taxon>
        <taxon>Clostridia</taxon>
        <taxon>Lachnospirales</taxon>
        <taxon>Lachnospiraceae</taxon>
        <taxon>Enterocloster</taxon>
    </lineage>
</organism>
<dbReference type="Pfam" id="PF02518">
    <property type="entry name" value="HATPase_c"/>
    <property type="match status" value="1"/>
</dbReference>
<gene>
    <name evidence="17" type="ORF">HMPREF1090_04389</name>
</gene>
<dbReference type="EC" id="2.7.13.3" evidence="3"/>
<evidence type="ECO:0000256" key="7">
    <source>
        <dbReference type="ARBA" id="ARBA00022692"/>
    </source>
</evidence>
<feature type="domain" description="Histidine kinase" evidence="15">
    <location>
        <begin position="443"/>
        <end position="569"/>
    </location>
</feature>
<evidence type="ECO:0000256" key="5">
    <source>
        <dbReference type="ARBA" id="ARBA00022553"/>
    </source>
</evidence>